<sequence>MAISDISLIFAFENELKERIMGKIINKTITKIVTEEGISLFRRVTKVLMPNGKYRYPVDYFDATPGVVKISKEEMDKVAIPVYEKLI</sequence>
<dbReference type="RefSeq" id="WP_153091735.1">
    <property type="nucleotide sequence ID" value="NZ_JBNPLE010000009.1"/>
</dbReference>
<dbReference type="Proteomes" id="UP000477980">
    <property type="component" value="Unassembled WGS sequence"/>
</dbReference>
<name>A0A6G1VMU2_9BACT</name>
<proteinExistence type="predicted"/>
<comment type="caution">
    <text evidence="1">The sequence shown here is derived from an EMBL/GenBank/DDBJ whole genome shotgun (WGS) entry which is preliminary data.</text>
</comment>
<accession>A0A6G1VMU2</accession>
<evidence type="ECO:0000313" key="1">
    <source>
        <dbReference type="EMBL" id="MQP14063.1"/>
    </source>
</evidence>
<protein>
    <submittedName>
        <fullName evidence="1">Uncharacterized protein</fullName>
    </submittedName>
</protein>
<organism evidence="1 2">
    <name type="scientific">Segatella copri</name>
    <dbReference type="NCBI Taxonomy" id="165179"/>
    <lineage>
        <taxon>Bacteria</taxon>
        <taxon>Pseudomonadati</taxon>
        <taxon>Bacteroidota</taxon>
        <taxon>Bacteroidia</taxon>
        <taxon>Bacteroidales</taxon>
        <taxon>Prevotellaceae</taxon>
        <taxon>Segatella</taxon>
    </lineage>
</organism>
<dbReference type="AlphaFoldDB" id="A0A6G1VMU2"/>
<evidence type="ECO:0000313" key="2">
    <source>
        <dbReference type="Proteomes" id="UP000477980"/>
    </source>
</evidence>
<reference evidence="1 2" key="1">
    <citation type="submission" date="2019-09" db="EMBL/GenBank/DDBJ databases">
        <title>Distinct polysaccharide growth profiles of human intestinal Prevotella copri isolates.</title>
        <authorList>
            <person name="Fehlner-Peach H."/>
            <person name="Magnabosco C."/>
            <person name="Raghavan V."/>
            <person name="Scher J.U."/>
            <person name="Tett A."/>
            <person name="Cox L.M."/>
            <person name="Gottsegen C."/>
            <person name="Watters A."/>
            <person name="Wiltshire- Gordon J.D."/>
            <person name="Segata N."/>
            <person name="Bonneau R."/>
            <person name="Littman D.R."/>
        </authorList>
    </citation>
    <scope>NUCLEOTIDE SEQUENCE [LARGE SCALE GENOMIC DNA]</scope>
    <source>
        <strain evidence="2">iAA917</strain>
    </source>
</reference>
<gene>
    <name evidence="1" type="ORF">F7D25_06510</name>
</gene>
<dbReference type="EMBL" id="VZAH01000076">
    <property type="protein sequence ID" value="MQP14063.1"/>
    <property type="molecule type" value="Genomic_DNA"/>
</dbReference>
<dbReference type="OrthoDB" id="1075178at2"/>